<proteinExistence type="predicted"/>
<evidence type="ECO:0000256" key="1">
    <source>
        <dbReference type="SAM" id="MobiDB-lite"/>
    </source>
</evidence>
<protein>
    <submittedName>
        <fullName evidence="2">F-box domain-containing protein</fullName>
    </submittedName>
</protein>
<evidence type="ECO:0000313" key="2">
    <source>
        <dbReference type="EMBL" id="KAK7048557.1"/>
    </source>
</evidence>
<dbReference type="EMBL" id="JAWWNJ010000009">
    <property type="protein sequence ID" value="KAK7048557.1"/>
    <property type="molecule type" value="Genomic_DNA"/>
</dbReference>
<dbReference type="Proteomes" id="UP001362999">
    <property type="component" value="Unassembled WGS sequence"/>
</dbReference>
<dbReference type="InterPro" id="IPR032675">
    <property type="entry name" value="LRR_dom_sf"/>
</dbReference>
<evidence type="ECO:0000313" key="3">
    <source>
        <dbReference type="Proteomes" id="UP001362999"/>
    </source>
</evidence>
<organism evidence="2 3">
    <name type="scientific">Favolaschia claudopus</name>
    <dbReference type="NCBI Taxonomy" id="2862362"/>
    <lineage>
        <taxon>Eukaryota</taxon>
        <taxon>Fungi</taxon>
        <taxon>Dikarya</taxon>
        <taxon>Basidiomycota</taxon>
        <taxon>Agaricomycotina</taxon>
        <taxon>Agaricomycetes</taxon>
        <taxon>Agaricomycetidae</taxon>
        <taxon>Agaricales</taxon>
        <taxon>Marasmiineae</taxon>
        <taxon>Mycenaceae</taxon>
        <taxon>Favolaschia</taxon>
    </lineage>
</organism>
<gene>
    <name evidence="2" type="ORF">R3P38DRAFT_2764511</name>
</gene>
<reference evidence="2 3" key="1">
    <citation type="journal article" date="2024" name="J Genomics">
        <title>Draft genome sequencing and assembly of Favolaschia claudopus CIRM-BRFM 2984 isolated from oak limbs.</title>
        <authorList>
            <person name="Navarro D."/>
            <person name="Drula E."/>
            <person name="Chaduli D."/>
            <person name="Cazenave R."/>
            <person name="Ahrendt S."/>
            <person name="Wang J."/>
            <person name="Lipzen A."/>
            <person name="Daum C."/>
            <person name="Barry K."/>
            <person name="Grigoriev I.V."/>
            <person name="Favel A."/>
            <person name="Rosso M.N."/>
            <person name="Martin F."/>
        </authorList>
    </citation>
    <scope>NUCLEOTIDE SEQUENCE [LARGE SCALE GENOMIC DNA]</scope>
    <source>
        <strain evidence="2 3">CIRM-BRFM 2984</strain>
    </source>
</reference>
<keyword evidence="3" id="KW-1185">Reference proteome</keyword>
<dbReference type="Gene3D" id="3.80.10.10">
    <property type="entry name" value="Ribonuclease Inhibitor"/>
    <property type="match status" value="1"/>
</dbReference>
<name>A0AAW0DAT3_9AGAR</name>
<sequence length="518" mass="58407">MAIRSGVYSLPVELLSRIFVVGAAAQSIDTPFILRPDEDHCIGSVTDFQLLVSHVCKHWREIALRISCLWTSLHFREPAHIARANTFLARVATIHALDILVDTVAISEHIPGVTLCHEEMRTIFALIIPHVARWRAFHLKVRANDCKLIARQELSTCGPAPRLETLQLYHFEDYRTNTDLYIATYRPPVEIFDNSLPALRNVSLIGVNLPWARAPYLQQLHTLELALHPDNIRPPFQAWDKMLRRSPLLRRLHLHYSGPRAADDHSSRICMPALEDLELTDLDPDHLTRLLHTLELPRLATLSLDLPEQDLITPSPVQDFSSAVELMAIQSPYAALHTLHITALDCASFAFAAFLRALVSLSVLKLDFSRIRDPNAICDVLLDTILLPFPSSTCPLQRDCPCEGSRCIPVLPRLEEASLFGLSGRQLRAIINFRMRFSQIQEPSSATIDEVDFSPSSVHCSTSCSPKTSMPRFVVRWTDQIGDPVLEQLVQQGRVNCLNRDDDGEDDVEDIWSENGDE</sequence>
<dbReference type="AlphaFoldDB" id="A0AAW0DAT3"/>
<comment type="caution">
    <text evidence="2">The sequence shown here is derived from an EMBL/GenBank/DDBJ whole genome shotgun (WGS) entry which is preliminary data.</text>
</comment>
<accession>A0AAW0DAT3</accession>
<feature type="compositionally biased region" description="Acidic residues" evidence="1">
    <location>
        <begin position="502"/>
        <end position="518"/>
    </location>
</feature>
<feature type="region of interest" description="Disordered" evidence="1">
    <location>
        <begin position="497"/>
        <end position="518"/>
    </location>
</feature>